<protein>
    <recommendedName>
        <fullName evidence="6">BTB domain-containing protein</fullName>
    </recommendedName>
</protein>
<sequence length="526" mass="58961">MIERKHSSRTWNSLFVAVIRRLQAVSTSFWLLFHHVIHYFKLATLKYDTANVEVHNRGLDSSISGPKVYPLADKDRTMTIHCSGFDFVCSEEKLSSGSGYFRALFHSPMKETLERYVDLSALPQGPLESILDSIHGQKCVAFEDLKENDFLDHIAVADYMAAAFHLQACSKFLCHQDRAGLCINVLKHVQAFGCQDMVNALEMNLSLNKLGEHSAYLYRSVKSQSGAPWRQQTRLPFAEDRWNISSAVLDNYLFVFGGCRKSPNRSGHSDFVRLGWRYNPLTNTWRPITPMHKHRRRFSAVAVAPSIFALGGWYLASPALGPDVGTRLYTTVECYDPMHDQWSLIAPLPFDNFALTLTHDLPLAISHKGELFVAGILAGTREKLLLRYDAEADRWDEVLPSLPRVVADMPVTYALVSLDRIYIIGGSNDGGVAVPFDTVDRRWAFAVELPKLCLTGQAVVMPMEGRAVVLMPTPDHNRVAQIDVTEGTARLLDELPFPSTHDALLALSFLGERETTNCHPEVSQVG</sequence>
<dbReference type="InterPro" id="IPR015915">
    <property type="entry name" value="Kelch-typ_b-propeller"/>
</dbReference>
<evidence type="ECO:0000256" key="3">
    <source>
        <dbReference type="SAM" id="Phobius"/>
    </source>
</evidence>
<dbReference type="PANTHER" id="PTHR46375:SF3">
    <property type="entry name" value="KELCH REPEAT AND BTB DOMAIN-CONTAINING PROTEIN 13"/>
    <property type="match status" value="1"/>
</dbReference>
<keyword evidence="2" id="KW-0677">Repeat</keyword>
<name>A0A8C4Q006_EPTBU</name>
<dbReference type="GeneTree" id="ENSGT00940000165068"/>
<dbReference type="Ensembl" id="ENSEBUT00000008423.1">
    <property type="protein sequence ID" value="ENSEBUP00000007933.1"/>
    <property type="gene ID" value="ENSEBUG00000005165.1"/>
</dbReference>
<dbReference type="PANTHER" id="PTHR46375">
    <property type="entry name" value="KELCH REPEAT AND BTB DOMAIN-CONTAINING PROTEIN 13-RELATED"/>
    <property type="match status" value="1"/>
</dbReference>
<proteinExistence type="predicted"/>
<dbReference type="SUPFAM" id="SSF54695">
    <property type="entry name" value="POZ domain"/>
    <property type="match status" value="1"/>
</dbReference>
<keyword evidence="3" id="KW-1133">Transmembrane helix</keyword>
<keyword evidence="3" id="KW-0812">Transmembrane</keyword>
<evidence type="ECO:0000256" key="1">
    <source>
        <dbReference type="ARBA" id="ARBA00022441"/>
    </source>
</evidence>
<dbReference type="Gene3D" id="3.30.710.10">
    <property type="entry name" value="Potassium Channel Kv1.1, Chain A"/>
    <property type="match status" value="1"/>
</dbReference>
<accession>A0A8C4Q006</accession>
<evidence type="ECO:0000313" key="4">
    <source>
        <dbReference type="Ensembl" id="ENSEBUP00000007933.1"/>
    </source>
</evidence>
<dbReference type="InterPro" id="IPR052392">
    <property type="entry name" value="Kelch-BTB_domain-containing"/>
</dbReference>
<dbReference type="AlphaFoldDB" id="A0A8C4Q006"/>
<keyword evidence="1" id="KW-0880">Kelch repeat</keyword>
<dbReference type="Proteomes" id="UP000694388">
    <property type="component" value="Unplaced"/>
</dbReference>
<evidence type="ECO:0000256" key="2">
    <source>
        <dbReference type="ARBA" id="ARBA00022737"/>
    </source>
</evidence>
<reference evidence="4" key="1">
    <citation type="submission" date="2025-08" db="UniProtKB">
        <authorList>
            <consortium name="Ensembl"/>
        </authorList>
    </citation>
    <scope>IDENTIFICATION</scope>
</reference>
<dbReference type="Pfam" id="PF01344">
    <property type="entry name" value="Kelch_1"/>
    <property type="match status" value="2"/>
</dbReference>
<reference evidence="4" key="2">
    <citation type="submission" date="2025-09" db="UniProtKB">
        <authorList>
            <consortium name="Ensembl"/>
        </authorList>
    </citation>
    <scope>IDENTIFICATION</scope>
</reference>
<evidence type="ECO:0008006" key="6">
    <source>
        <dbReference type="Google" id="ProtNLM"/>
    </source>
</evidence>
<dbReference type="InterPro" id="IPR011333">
    <property type="entry name" value="SKP1/BTB/POZ_sf"/>
</dbReference>
<keyword evidence="3" id="KW-0472">Membrane</keyword>
<dbReference type="SMART" id="SM00612">
    <property type="entry name" value="Kelch"/>
    <property type="match status" value="2"/>
</dbReference>
<feature type="transmembrane region" description="Helical" evidence="3">
    <location>
        <begin position="298"/>
        <end position="316"/>
    </location>
</feature>
<dbReference type="SUPFAM" id="SSF117281">
    <property type="entry name" value="Kelch motif"/>
    <property type="match status" value="1"/>
</dbReference>
<dbReference type="Gene3D" id="2.120.10.80">
    <property type="entry name" value="Kelch-type beta propeller"/>
    <property type="match status" value="1"/>
</dbReference>
<evidence type="ECO:0000313" key="5">
    <source>
        <dbReference type="Proteomes" id="UP000694388"/>
    </source>
</evidence>
<dbReference type="InterPro" id="IPR006652">
    <property type="entry name" value="Kelch_1"/>
</dbReference>
<organism evidence="4 5">
    <name type="scientific">Eptatretus burgeri</name>
    <name type="common">Inshore hagfish</name>
    <dbReference type="NCBI Taxonomy" id="7764"/>
    <lineage>
        <taxon>Eukaryota</taxon>
        <taxon>Metazoa</taxon>
        <taxon>Chordata</taxon>
        <taxon>Craniata</taxon>
        <taxon>Vertebrata</taxon>
        <taxon>Cyclostomata</taxon>
        <taxon>Myxini</taxon>
        <taxon>Myxiniformes</taxon>
        <taxon>Myxinidae</taxon>
        <taxon>Eptatretinae</taxon>
        <taxon>Eptatretus</taxon>
    </lineage>
</organism>
<keyword evidence="5" id="KW-1185">Reference proteome</keyword>
<dbReference type="OMA" id="YNYLYVI"/>